<dbReference type="GO" id="GO:0006508">
    <property type="term" value="P:proteolysis"/>
    <property type="evidence" value="ECO:0007669"/>
    <property type="project" value="InterPro"/>
</dbReference>
<protein>
    <recommendedName>
        <fullName evidence="5">Peptidase C14 caspase domain-containing protein</fullName>
    </recommendedName>
</protein>
<dbReference type="EMBL" id="KN880446">
    <property type="protein sequence ID" value="KIY72174.1"/>
    <property type="molecule type" value="Genomic_DNA"/>
</dbReference>
<proteinExistence type="inferred from homology"/>
<dbReference type="AlphaFoldDB" id="A0A0D7BPT6"/>
<dbReference type="GO" id="GO:0004197">
    <property type="term" value="F:cysteine-type endopeptidase activity"/>
    <property type="evidence" value="ECO:0007669"/>
    <property type="project" value="InterPro"/>
</dbReference>
<dbReference type="InterPro" id="IPR050452">
    <property type="entry name" value="Metacaspase"/>
</dbReference>
<evidence type="ECO:0000256" key="3">
    <source>
        <dbReference type="ARBA" id="ARBA00022807"/>
    </source>
</evidence>
<reference evidence="6 7" key="1">
    <citation type="journal article" date="2015" name="Fungal Genet. Biol.">
        <title>Evolution of novel wood decay mechanisms in Agaricales revealed by the genome sequences of Fistulina hepatica and Cylindrobasidium torrendii.</title>
        <authorList>
            <person name="Floudas D."/>
            <person name="Held B.W."/>
            <person name="Riley R."/>
            <person name="Nagy L.G."/>
            <person name="Koehler G."/>
            <person name="Ransdell A.S."/>
            <person name="Younus H."/>
            <person name="Chow J."/>
            <person name="Chiniquy J."/>
            <person name="Lipzen A."/>
            <person name="Tritt A."/>
            <person name="Sun H."/>
            <person name="Haridas S."/>
            <person name="LaButti K."/>
            <person name="Ohm R.A."/>
            <person name="Kues U."/>
            <person name="Blanchette R.A."/>
            <person name="Grigoriev I.V."/>
            <person name="Minto R.E."/>
            <person name="Hibbett D.S."/>
        </authorList>
    </citation>
    <scope>NUCLEOTIDE SEQUENCE [LARGE SCALE GENOMIC DNA]</scope>
    <source>
        <strain evidence="6 7">FP15055 ss-10</strain>
    </source>
</reference>
<dbReference type="PANTHER" id="PTHR48104:SF30">
    <property type="entry name" value="METACASPASE-1"/>
    <property type="match status" value="1"/>
</dbReference>
<keyword evidence="7" id="KW-1185">Reference proteome</keyword>
<keyword evidence="2" id="KW-0053">Apoptosis</keyword>
<dbReference type="InterPro" id="IPR029030">
    <property type="entry name" value="Caspase-like_dom_sf"/>
</dbReference>
<comment type="similarity">
    <text evidence="1">Belongs to the peptidase C14B family.</text>
</comment>
<evidence type="ECO:0000256" key="2">
    <source>
        <dbReference type="ARBA" id="ARBA00022703"/>
    </source>
</evidence>
<keyword evidence="3" id="KW-0378">Hydrolase</keyword>
<evidence type="ECO:0000313" key="7">
    <source>
        <dbReference type="Proteomes" id="UP000054007"/>
    </source>
</evidence>
<sequence>MCVSTKQSHLKATRIVEQTVQHTAEGELSGADPPPLAGHPSHADALDDVHTTFNNDRDQEYLSRPLFALTIGINEYKHSCRELPNLKGCIPDADEVDAYLERDLRVPKSNIVRLRNSDATRANIIKAIRSLSSNERIQENDAIVIYYAGHGAETKRPPNWPGTNANIQMILPHDFELSTTQRKEGQGILDINLSRLLGKLALKKGNNITVIMDCCHSGSGTRGAPACGVESHGSDRRARLPEDYEVLSSLYKPQRDDQNMLMASLNSHVLLAATSCTGLAREKDGRGAFTSALLGFLRNHPGLRISWKEVIQRLPKLATQNPQCEGNHSSRMPFRLQNAIDHPYFCVTKEGDHYRLHAGELQGIRAGVAVDLYERDDTDTFVFWSTTKVSCVTGASQSFLDEPVHLVSSEKPATQLWALKTLTREITVALRKKTFWRLVDEIAQPAKERPNVIKLVDIGQPCDLSLCLYSKHHHTYAWFDIADTKYRDLGARRLVYAVPFYASVITQVLNSAADFFYNLRKENIHHPLAHIQPQHNSVLLEAYALREAQRPRVEHSMITSGANININGVMKVNAGHHGTYGFRIVNKSNNALYCWAFFFEMSDLCIWPLFTPSCAEDSKSADPSIQPGQDLTIGYGSGGAEPLRITPDRTHNPIPKAYLYDDTKVDVSYLKIFLTTQYVDLAYMEQLTPFFTPPKTRRGRQVSAPKAMPIDVWDTLTLAVISSRE</sequence>
<evidence type="ECO:0000256" key="1">
    <source>
        <dbReference type="ARBA" id="ARBA00009005"/>
    </source>
</evidence>
<organism evidence="6 7">
    <name type="scientific">Cylindrobasidium torrendii FP15055 ss-10</name>
    <dbReference type="NCBI Taxonomy" id="1314674"/>
    <lineage>
        <taxon>Eukaryota</taxon>
        <taxon>Fungi</taxon>
        <taxon>Dikarya</taxon>
        <taxon>Basidiomycota</taxon>
        <taxon>Agaricomycotina</taxon>
        <taxon>Agaricomycetes</taxon>
        <taxon>Agaricomycetidae</taxon>
        <taxon>Agaricales</taxon>
        <taxon>Marasmiineae</taxon>
        <taxon>Physalacriaceae</taxon>
        <taxon>Cylindrobasidium</taxon>
    </lineage>
</organism>
<feature type="region of interest" description="Disordered" evidence="4">
    <location>
        <begin position="24"/>
        <end position="45"/>
    </location>
</feature>
<name>A0A0D7BPT6_9AGAR</name>
<dbReference type="Proteomes" id="UP000054007">
    <property type="component" value="Unassembled WGS sequence"/>
</dbReference>
<dbReference type="Pfam" id="PF00656">
    <property type="entry name" value="Peptidase_C14"/>
    <property type="match status" value="1"/>
</dbReference>
<evidence type="ECO:0000259" key="5">
    <source>
        <dbReference type="Pfam" id="PF00656"/>
    </source>
</evidence>
<dbReference type="GO" id="GO:0005737">
    <property type="term" value="C:cytoplasm"/>
    <property type="evidence" value="ECO:0007669"/>
    <property type="project" value="TreeGrafter"/>
</dbReference>
<keyword evidence="3" id="KW-0788">Thiol protease</keyword>
<dbReference type="GO" id="GO:0006915">
    <property type="term" value="P:apoptotic process"/>
    <property type="evidence" value="ECO:0007669"/>
    <property type="project" value="UniProtKB-KW"/>
</dbReference>
<dbReference type="PANTHER" id="PTHR48104">
    <property type="entry name" value="METACASPASE-4"/>
    <property type="match status" value="1"/>
</dbReference>
<evidence type="ECO:0000256" key="4">
    <source>
        <dbReference type="SAM" id="MobiDB-lite"/>
    </source>
</evidence>
<dbReference type="SUPFAM" id="SSF52129">
    <property type="entry name" value="Caspase-like"/>
    <property type="match status" value="1"/>
</dbReference>
<keyword evidence="3" id="KW-0645">Protease</keyword>
<feature type="domain" description="Peptidase C14 caspase" evidence="5">
    <location>
        <begin position="67"/>
        <end position="326"/>
    </location>
</feature>
<dbReference type="Gene3D" id="3.40.50.1460">
    <property type="match status" value="1"/>
</dbReference>
<dbReference type="InterPro" id="IPR011600">
    <property type="entry name" value="Pept_C14_caspase"/>
</dbReference>
<gene>
    <name evidence="6" type="ORF">CYLTODRAFT_389056</name>
</gene>
<evidence type="ECO:0000313" key="6">
    <source>
        <dbReference type="EMBL" id="KIY72174.1"/>
    </source>
</evidence>
<accession>A0A0D7BPT6</accession>
<dbReference type="OrthoDB" id="3223806at2759"/>